<dbReference type="InterPro" id="IPR051319">
    <property type="entry name" value="Oligoribo/pAp-PDE_c-di-AMP_PDE"/>
</dbReference>
<comment type="caution">
    <text evidence="3">The sequence shown here is derived from an EMBL/GenBank/DDBJ whole genome shotgun (WGS) entry which is preliminary data.</text>
</comment>
<dbReference type="Gene3D" id="3.10.310.30">
    <property type="match status" value="1"/>
</dbReference>
<evidence type="ECO:0000259" key="2">
    <source>
        <dbReference type="Pfam" id="PF02272"/>
    </source>
</evidence>
<evidence type="ECO:0000313" key="3">
    <source>
        <dbReference type="EMBL" id="HIR57001.1"/>
    </source>
</evidence>
<protein>
    <submittedName>
        <fullName evidence="3">Bifunctional oligoribonuclease/PAP phosphatase NrnA</fullName>
    </submittedName>
</protein>
<proteinExistence type="predicted"/>
<gene>
    <name evidence="3" type="ORF">IAA54_04975</name>
</gene>
<dbReference type="GO" id="GO:0003676">
    <property type="term" value="F:nucleic acid binding"/>
    <property type="evidence" value="ECO:0007669"/>
    <property type="project" value="InterPro"/>
</dbReference>
<dbReference type="Proteomes" id="UP000886785">
    <property type="component" value="Unassembled WGS sequence"/>
</dbReference>
<feature type="domain" description="DHHA1" evidence="2">
    <location>
        <begin position="230"/>
        <end position="314"/>
    </location>
</feature>
<dbReference type="Pfam" id="PF01368">
    <property type="entry name" value="DHH"/>
    <property type="match status" value="1"/>
</dbReference>
<organism evidence="3 4">
    <name type="scientific">Candidatus Gallacutalibacter pullicola</name>
    <dbReference type="NCBI Taxonomy" id="2840830"/>
    <lineage>
        <taxon>Bacteria</taxon>
        <taxon>Bacillati</taxon>
        <taxon>Bacillota</taxon>
        <taxon>Clostridia</taxon>
        <taxon>Eubacteriales</taxon>
        <taxon>Candidatus Gallacutalibacter</taxon>
    </lineage>
</organism>
<dbReference type="InterPro" id="IPR001667">
    <property type="entry name" value="DDH_dom"/>
</dbReference>
<dbReference type="InterPro" id="IPR003156">
    <property type="entry name" value="DHHA1_dom"/>
</dbReference>
<dbReference type="PANTHER" id="PTHR47618">
    <property type="entry name" value="BIFUNCTIONAL OLIGORIBONUCLEASE AND PAP PHOSPHATASE NRNA"/>
    <property type="match status" value="1"/>
</dbReference>
<dbReference type="Pfam" id="PF02272">
    <property type="entry name" value="DHHA1"/>
    <property type="match status" value="1"/>
</dbReference>
<dbReference type="PANTHER" id="PTHR47618:SF1">
    <property type="entry name" value="BIFUNCTIONAL OLIGORIBONUCLEASE AND PAP PHOSPHATASE NRNA"/>
    <property type="match status" value="1"/>
</dbReference>
<dbReference type="Gene3D" id="3.90.1640.10">
    <property type="entry name" value="inorganic pyrophosphatase (n-terminal core)"/>
    <property type="match status" value="1"/>
</dbReference>
<name>A0A9D1DQA5_9FIRM</name>
<accession>A0A9D1DQA5</accession>
<reference evidence="3" key="1">
    <citation type="submission" date="2020-10" db="EMBL/GenBank/DDBJ databases">
        <authorList>
            <person name="Gilroy R."/>
        </authorList>
    </citation>
    <scope>NUCLEOTIDE SEQUENCE</scope>
    <source>
        <strain evidence="3">ChiSjej1B19-7085</strain>
    </source>
</reference>
<dbReference type="AlphaFoldDB" id="A0A9D1DQA5"/>
<sequence length="317" mass="34434">MTVTLEQCAELLRDADRILILSHQYPDGDTLGSASGLCRALQKMGKRARCECADEIGPHYRYLYSGVEPDQFDPAFIMSVDVADSKLLGRLESAYAGKIRLAIDHHGSHVPFAEYEYVDSTAAAACEIIPTLLGLLGVEIDSQIANSLYTGITTDTGCFRYPNATPATYRTAADLMEKGADAAEINRVMFDTKSRARLEMERLAMDTMEFFEDGRVAMMEISCAMVEKTGALDSDLDGLSAIPRQIEGVLVGVTFRQRSDGGYKVSLRTQPPIDAAAICSHFGGGGHRGAAGCSFTVPLSEAKQQMLEVIRAELAIR</sequence>
<dbReference type="InterPro" id="IPR038763">
    <property type="entry name" value="DHH_sf"/>
</dbReference>
<dbReference type="SUPFAM" id="SSF64182">
    <property type="entry name" value="DHH phosphoesterases"/>
    <property type="match status" value="1"/>
</dbReference>
<feature type="domain" description="DDH" evidence="1">
    <location>
        <begin position="17"/>
        <end position="152"/>
    </location>
</feature>
<evidence type="ECO:0000313" key="4">
    <source>
        <dbReference type="Proteomes" id="UP000886785"/>
    </source>
</evidence>
<evidence type="ECO:0000259" key="1">
    <source>
        <dbReference type="Pfam" id="PF01368"/>
    </source>
</evidence>
<reference evidence="3" key="2">
    <citation type="journal article" date="2021" name="PeerJ">
        <title>Extensive microbial diversity within the chicken gut microbiome revealed by metagenomics and culture.</title>
        <authorList>
            <person name="Gilroy R."/>
            <person name="Ravi A."/>
            <person name="Getino M."/>
            <person name="Pursley I."/>
            <person name="Horton D.L."/>
            <person name="Alikhan N.F."/>
            <person name="Baker D."/>
            <person name="Gharbi K."/>
            <person name="Hall N."/>
            <person name="Watson M."/>
            <person name="Adriaenssens E.M."/>
            <person name="Foster-Nyarko E."/>
            <person name="Jarju S."/>
            <person name="Secka A."/>
            <person name="Antonio M."/>
            <person name="Oren A."/>
            <person name="Chaudhuri R.R."/>
            <person name="La Ragione R."/>
            <person name="Hildebrand F."/>
            <person name="Pallen M.J."/>
        </authorList>
    </citation>
    <scope>NUCLEOTIDE SEQUENCE</scope>
    <source>
        <strain evidence="3">ChiSjej1B19-7085</strain>
    </source>
</reference>
<dbReference type="EMBL" id="DVHF01000055">
    <property type="protein sequence ID" value="HIR57001.1"/>
    <property type="molecule type" value="Genomic_DNA"/>
</dbReference>